<evidence type="ECO:0000256" key="8">
    <source>
        <dbReference type="SAM" id="MobiDB-lite"/>
    </source>
</evidence>
<feature type="compositionally biased region" description="Basic and acidic residues" evidence="8">
    <location>
        <begin position="25"/>
        <end position="41"/>
    </location>
</feature>
<dbReference type="FunFam" id="3.90.70.80:FF:000018">
    <property type="entry name" value="OTU domain-containing protein 5-B"/>
    <property type="match status" value="1"/>
</dbReference>
<dbReference type="GO" id="GO:0016579">
    <property type="term" value="P:protein deubiquitination"/>
    <property type="evidence" value="ECO:0007669"/>
    <property type="project" value="TreeGrafter"/>
</dbReference>
<keyword evidence="5" id="KW-0833">Ubl conjugation pathway</keyword>
<keyword evidence="4" id="KW-0645">Protease</keyword>
<evidence type="ECO:0000259" key="9">
    <source>
        <dbReference type="PROSITE" id="PS50802"/>
    </source>
</evidence>
<dbReference type="GO" id="GO:0006508">
    <property type="term" value="P:proteolysis"/>
    <property type="evidence" value="ECO:0007669"/>
    <property type="project" value="UniProtKB-KW"/>
</dbReference>
<dbReference type="Pfam" id="PF02338">
    <property type="entry name" value="OTU"/>
    <property type="match status" value="1"/>
</dbReference>
<feature type="domain" description="OTU" evidence="9">
    <location>
        <begin position="108"/>
        <end position="230"/>
    </location>
</feature>
<dbReference type="CDD" id="cd22752">
    <property type="entry name" value="OTU_OTUD5-like"/>
    <property type="match status" value="1"/>
</dbReference>
<sequence length="416" mass="46793">MTIVPKKKSDSRSSSKPGVVVPKSKQQEQECQDEPHQDQDHHHCRSPHHVQCPNPGNNVVEEDVDYSGYNSGDEHTHDRQPSSYTQWTEQDFLEKENQFEKKINKKGWVIKKMAEDGACLFRAVADQIYGDQDMHSVLRKLCMDYIAKNSDYFSQYVTEDFGEYLKRKSLDHSHGNHIEIQAMSEMFNRPIEVYHYSSEPINIFQGPSSDNEPIRLSYHRSVHYNSIVDPFKATVGVGLGLPSYDPGVADKTLLENAIRMSDEDAIEKAMLEDKLLATDWEATNEAIEEQVARESYLEWLSENENRLHKKFKKSSSPQPTTAAAACSKQTSSSHHHQHASNSPEQIAGCSTSGSAYAPTCSSGTRSPNPYHQAYRDTRSEAGTSSSSPNKLEYSHCSASGSLNRRSPRASSSRDIS</sequence>
<dbReference type="GO" id="GO:0061578">
    <property type="term" value="F:K63-linked deubiquitinase activity"/>
    <property type="evidence" value="ECO:0007669"/>
    <property type="project" value="TreeGrafter"/>
</dbReference>
<evidence type="ECO:0000256" key="3">
    <source>
        <dbReference type="ARBA" id="ARBA00012759"/>
    </source>
</evidence>
<feature type="region of interest" description="Disordered" evidence="8">
    <location>
        <begin position="1"/>
        <end position="84"/>
    </location>
</feature>
<feature type="compositionally biased region" description="Low complexity" evidence="8">
    <location>
        <begin position="314"/>
        <end position="327"/>
    </location>
</feature>
<evidence type="ECO:0000256" key="4">
    <source>
        <dbReference type="ARBA" id="ARBA00022670"/>
    </source>
</evidence>
<name>A0A6G1SKF2_9ACAR</name>
<evidence type="ECO:0000256" key="6">
    <source>
        <dbReference type="ARBA" id="ARBA00022801"/>
    </source>
</evidence>
<dbReference type="InterPro" id="IPR003323">
    <property type="entry name" value="OTU_dom"/>
</dbReference>
<keyword evidence="6" id="KW-0378">Hydrolase</keyword>
<organism evidence="10">
    <name type="scientific">Aceria tosichella</name>
    <name type="common">wheat curl mite</name>
    <dbReference type="NCBI Taxonomy" id="561515"/>
    <lineage>
        <taxon>Eukaryota</taxon>
        <taxon>Metazoa</taxon>
        <taxon>Ecdysozoa</taxon>
        <taxon>Arthropoda</taxon>
        <taxon>Chelicerata</taxon>
        <taxon>Arachnida</taxon>
        <taxon>Acari</taxon>
        <taxon>Acariformes</taxon>
        <taxon>Trombidiformes</taxon>
        <taxon>Prostigmata</taxon>
        <taxon>Eupodina</taxon>
        <taxon>Eriophyoidea</taxon>
        <taxon>Eriophyidae</taxon>
        <taxon>Eriophyinae</taxon>
        <taxon>Aceriini</taxon>
        <taxon>Aceria</taxon>
    </lineage>
</organism>
<feature type="compositionally biased region" description="Low complexity" evidence="8">
    <location>
        <begin position="14"/>
        <end position="24"/>
    </location>
</feature>
<evidence type="ECO:0000256" key="2">
    <source>
        <dbReference type="ARBA" id="ARBA00010407"/>
    </source>
</evidence>
<evidence type="ECO:0000313" key="10">
    <source>
        <dbReference type="EMBL" id="MDE50878.1"/>
    </source>
</evidence>
<feature type="region of interest" description="Disordered" evidence="8">
    <location>
        <begin position="309"/>
        <end position="416"/>
    </location>
</feature>
<gene>
    <name evidence="10" type="primary">otud5a</name>
    <name evidence="10" type="ORF">g.10003</name>
</gene>
<dbReference type="AlphaFoldDB" id="A0A6G1SKF2"/>
<dbReference type="PANTHER" id="PTHR12419:SF4">
    <property type="entry name" value="OTU DOMAIN-CONTAINING PROTEIN 5"/>
    <property type="match status" value="1"/>
</dbReference>
<dbReference type="PROSITE" id="PS50802">
    <property type="entry name" value="OTU"/>
    <property type="match status" value="1"/>
</dbReference>
<protein>
    <recommendedName>
        <fullName evidence="3">ubiquitinyl hydrolase 1</fullName>
        <ecNumber evidence="3">3.4.19.12</ecNumber>
    </recommendedName>
    <alternativeName>
        <fullName evidence="7">Deubiquitinating enzyme A</fullName>
    </alternativeName>
</protein>
<accession>A0A6G1SKF2</accession>
<comment type="similarity">
    <text evidence="2">Belongs to the peptidase C85 family.</text>
</comment>
<feature type="compositionally biased region" description="Polar residues" evidence="8">
    <location>
        <begin position="380"/>
        <end position="389"/>
    </location>
</feature>
<comment type="catalytic activity">
    <reaction evidence="1">
        <text>Thiol-dependent hydrolysis of ester, thioester, amide, peptide and isopeptide bonds formed by the C-terminal Gly of ubiquitin (a 76-residue protein attached to proteins as an intracellular targeting signal).</text>
        <dbReference type="EC" id="3.4.19.12"/>
    </reaction>
</comment>
<dbReference type="InterPro" id="IPR050704">
    <property type="entry name" value="Peptidase_C85-like"/>
</dbReference>
<dbReference type="EMBL" id="GGYP01006107">
    <property type="protein sequence ID" value="MDE50878.1"/>
    <property type="molecule type" value="Transcribed_RNA"/>
</dbReference>
<dbReference type="EC" id="3.4.19.12" evidence="3"/>
<evidence type="ECO:0000256" key="5">
    <source>
        <dbReference type="ARBA" id="ARBA00022786"/>
    </source>
</evidence>
<evidence type="ECO:0000256" key="7">
    <source>
        <dbReference type="ARBA" id="ARBA00033460"/>
    </source>
</evidence>
<evidence type="ECO:0000256" key="1">
    <source>
        <dbReference type="ARBA" id="ARBA00000707"/>
    </source>
</evidence>
<feature type="compositionally biased region" description="Polar residues" evidence="8">
    <location>
        <begin position="348"/>
        <end position="369"/>
    </location>
</feature>
<reference evidence="10" key="1">
    <citation type="submission" date="2018-10" db="EMBL/GenBank/DDBJ databases">
        <title>Transcriptome assembly of Aceria tosichella (Wheat curl mite) Type 2.</title>
        <authorList>
            <person name="Scully E.D."/>
            <person name="Geib S.M."/>
            <person name="Palmer N.A."/>
            <person name="Gupta A.K."/>
            <person name="Sarath G."/>
            <person name="Tatineni S."/>
        </authorList>
    </citation>
    <scope>NUCLEOTIDE SEQUENCE</scope>
    <source>
        <strain evidence="10">LincolnNE</strain>
    </source>
</reference>
<dbReference type="PANTHER" id="PTHR12419">
    <property type="entry name" value="OTU DOMAIN CONTAINING PROTEIN"/>
    <property type="match status" value="1"/>
</dbReference>
<dbReference type="GO" id="GO:0004843">
    <property type="term" value="F:cysteine-type deubiquitinase activity"/>
    <property type="evidence" value="ECO:0007669"/>
    <property type="project" value="UniProtKB-EC"/>
</dbReference>
<dbReference type="InterPro" id="IPR038765">
    <property type="entry name" value="Papain-like_cys_pep_sf"/>
</dbReference>
<feature type="compositionally biased region" description="Polar residues" evidence="8">
    <location>
        <begin position="396"/>
        <end position="416"/>
    </location>
</feature>
<dbReference type="Gene3D" id="3.90.70.80">
    <property type="match status" value="1"/>
</dbReference>
<dbReference type="SUPFAM" id="SSF54001">
    <property type="entry name" value="Cysteine proteinases"/>
    <property type="match status" value="1"/>
</dbReference>
<proteinExistence type="inferred from homology"/>